<dbReference type="RefSeq" id="XP_003729373.2">
    <property type="nucleotide sequence ID" value="XM_003729325.3"/>
</dbReference>
<evidence type="ECO:0000256" key="4">
    <source>
        <dbReference type="ARBA" id="ARBA00023136"/>
    </source>
</evidence>
<dbReference type="OrthoDB" id="5978373at2759"/>
<evidence type="ECO:0000313" key="8">
    <source>
        <dbReference type="EnsemblMetazoa" id="XP_003729373"/>
    </source>
</evidence>
<dbReference type="Proteomes" id="UP000007110">
    <property type="component" value="Unassembled WGS sequence"/>
</dbReference>
<feature type="domain" description="TLC" evidence="7">
    <location>
        <begin position="77"/>
        <end position="264"/>
    </location>
</feature>
<dbReference type="AlphaFoldDB" id="A0A7M7GQY8"/>
<dbReference type="GeneID" id="100891224"/>
<evidence type="ECO:0000256" key="1">
    <source>
        <dbReference type="ARBA" id="ARBA00004141"/>
    </source>
</evidence>
<keyword evidence="9" id="KW-1185">Reference proteome</keyword>
<sequence length="596" mass="65475">MLIFENFYLGACFFCAMDATDLLWISVTVNVSAALFFLSRALIGRLAARWRDAIEDKSVWRSVVDKHEDEPWRFPRFCIDVVQSAAMTIAGFTILCVDDVIHHPFRGTFSNITKIGFAIAIGCYIYRTFQDSILHTKVKHFKVDLVHHLVTIAVYGVFLTYRENALFGAIGLICTGSVPSVEMTRLLKVVSEASGKPTTLMGSYRWNLLIGAAITFVVRLVIPLILGTFAIVTTSPLTMSIPVVAFFFTSLMFFGSINLWLCGMAILAIHRRKRRYMKDVYVSALDGQSRKTFPTTHAQQATILAKQNPIKSRLTTPCANVNLTPSIQTLTKMSNNHSLPNNYVKVPVNEALVLPFRDSFRYQRGRSSEESSQSGSNRNSGELMVVEGAVDRQRAVRFIVPRSTSSRDSVTSLTSATTASPNNGGSPQPVARRMDQTLSGRTRASSSMTDADPTPTTPATVSPATIVTSTNTRPLPAPTSTPSQLSLGDPIPSPMLTLSTSTELNRKERTPITQSSSSTRRMHAHRPTQANMSLDNQTTVALSSSRLSSRPNLESVNDEVQDRRNSTPSSRSQILNTMNNLNGPNTVLSGHNTGNG</sequence>
<feature type="compositionally biased region" description="Polar residues" evidence="5">
    <location>
        <begin position="528"/>
        <end position="541"/>
    </location>
</feature>
<feature type="transmembrane region" description="Helical" evidence="6">
    <location>
        <begin position="208"/>
        <end position="232"/>
    </location>
</feature>
<feature type="transmembrane region" description="Helical" evidence="6">
    <location>
        <begin position="23"/>
        <end position="43"/>
    </location>
</feature>
<feature type="region of interest" description="Disordered" evidence="5">
    <location>
        <begin position="400"/>
        <end position="596"/>
    </location>
</feature>
<keyword evidence="4 6" id="KW-0472">Membrane</keyword>
<dbReference type="EnsemblMetazoa" id="XM_003729325">
    <property type="protein sequence ID" value="XP_003729373"/>
    <property type="gene ID" value="LOC100891224"/>
</dbReference>
<feature type="compositionally biased region" description="Low complexity" evidence="5">
    <location>
        <begin position="409"/>
        <end position="420"/>
    </location>
</feature>
<comment type="subcellular location">
    <subcellularLocation>
        <location evidence="1">Membrane</location>
        <topology evidence="1">Multi-pass membrane protein</topology>
    </subcellularLocation>
</comment>
<evidence type="ECO:0000256" key="3">
    <source>
        <dbReference type="ARBA" id="ARBA00022989"/>
    </source>
</evidence>
<dbReference type="Pfam" id="PF03798">
    <property type="entry name" value="TRAM_LAG1_CLN8"/>
    <property type="match status" value="1"/>
</dbReference>
<organism evidence="8 9">
    <name type="scientific">Strongylocentrotus purpuratus</name>
    <name type="common">Purple sea urchin</name>
    <dbReference type="NCBI Taxonomy" id="7668"/>
    <lineage>
        <taxon>Eukaryota</taxon>
        <taxon>Metazoa</taxon>
        <taxon>Echinodermata</taxon>
        <taxon>Eleutherozoa</taxon>
        <taxon>Echinozoa</taxon>
        <taxon>Echinoidea</taxon>
        <taxon>Euechinoidea</taxon>
        <taxon>Echinacea</taxon>
        <taxon>Camarodonta</taxon>
        <taxon>Echinidea</taxon>
        <taxon>Strongylocentrotidae</taxon>
        <taxon>Strongylocentrotus</taxon>
    </lineage>
</organism>
<keyword evidence="3 6" id="KW-1133">Transmembrane helix</keyword>
<reference evidence="9" key="1">
    <citation type="submission" date="2015-02" db="EMBL/GenBank/DDBJ databases">
        <title>Genome sequencing for Strongylocentrotus purpuratus.</title>
        <authorList>
            <person name="Murali S."/>
            <person name="Liu Y."/>
            <person name="Vee V."/>
            <person name="English A."/>
            <person name="Wang M."/>
            <person name="Skinner E."/>
            <person name="Han Y."/>
            <person name="Muzny D.M."/>
            <person name="Worley K.C."/>
            <person name="Gibbs R.A."/>
        </authorList>
    </citation>
    <scope>NUCLEOTIDE SEQUENCE</scope>
</reference>
<feature type="compositionally biased region" description="Low complexity" evidence="5">
    <location>
        <begin position="370"/>
        <end position="382"/>
    </location>
</feature>
<evidence type="ECO:0000259" key="7">
    <source>
        <dbReference type="Pfam" id="PF03798"/>
    </source>
</evidence>
<evidence type="ECO:0000256" key="6">
    <source>
        <dbReference type="SAM" id="Phobius"/>
    </source>
</evidence>
<dbReference type="OMA" id="KHEDEPW"/>
<dbReference type="GO" id="GO:0016020">
    <property type="term" value="C:membrane"/>
    <property type="evidence" value="ECO:0007669"/>
    <property type="project" value="UniProtKB-SubCell"/>
</dbReference>
<accession>A0A7M7GQY8</accession>
<name>A0A7M7GQY8_STRPU</name>
<reference evidence="8" key="2">
    <citation type="submission" date="2021-01" db="UniProtKB">
        <authorList>
            <consortium name="EnsemblMetazoa"/>
        </authorList>
    </citation>
    <scope>IDENTIFICATION</scope>
</reference>
<evidence type="ECO:0000256" key="2">
    <source>
        <dbReference type="ARBA" id="ARBA00022692"/>
    </source>
</evidence>
<feature type="compositionally biased region" description="Polar residues" evidence="5">
    <location>
        <begin position="469"/>
        <end position="486"/>
    </location>
</feature>
<evidence type="ECO:0000256" key="5">
    <source>
        <dbReference type="SAM" id="MobiDB-lite"/>
    </source>
</evidence>
<feature type="compositionally biased region" description="Polar residues" evidence="5">
    <location>
        <begin position="566"/>
        <end position="596"/>
    </location>
</feature>
<dbReference type="InParanoid" id="A0A7M7GQY8"/>
<dbReference type="InterPro" id="IPR006634">
    <property type="entry name" value="TLC-dom"/>
</dbReference>
<evidence type="ECO:0000313" key="9">
    <source>
        <dbReference type="Proteomes" id="UP000007110"/>
    </source>
</evidence>
<proteinExistence type="predicted"/>
<feature type="compositionally biased region" description="Low complexity" evidence="5">
    <location>
        <begin position="445"/>
        <end position="468"/>
    </location>
</feature>
<protein>
    <recommendedName>
        <fullName evidence="7">TLC domain-containing protein</fullName>
    </recommendedName>
</protein>
<keyword evidence="2 6" id="KW-0812">Transmembrane</keyword>
<dbReference type="KEGG" id="spu:100891224"/>
<feature type="transmembrane region" description="Helical" evidence="6">
    <location>
        <begin position="244"/>
        <end position="269"/>
    </location>
</feature>
<feature type="region of interest" description="Disordered" evidence="5">
    <location>
        <begin position="363"/>
        <end position="382"/>
    </location>
</feature>